<proteinExistence type="predicted"/>
<dbReference type="AlphaFoldDB" id="A0A7W6EWS5"/>
<feature type="transmembrane region" description="Helical" evidence="1">
    <location>
        <begin position="47"/>
        <end position="68"/>
    </location>
</feature>
<evidence type="ECO:0000256" key="1">
    <source>
        <dbReference type="SAM" id="Phobius"/>
    </source>
</evidence>
<dbReference type="EMBL" id="JACICY010000007">
    <property type="protein sequence ID" value="MBB3861677.1"/>
    <property type="molecule type" value="Genomic_DNA"/>
</dbReference>
<keyword evidence="1" id="KW-0472">Membrane</keyword>
<keyword evidence="3" id="KW-1185">Reference proteome</keyword>
<reference evidence="2 3" key="1">
    <citation type="submission" date="2020-08" db="EMBL/GenBank/DDBJ databases">
        <title>Genomic Encyclopedia of Type Strains, Phase IV (KMG-IV): sequencing the most valuable type-strain genomes for metagenomic binning, comparative biology and taxonomic classification.</title>
        <authorList>
            <person name="Goeker M."/>
        </authorList>
    </citation>
    <scope>NUCLEOTIDE SEQUENCE [LARGE SCALE GENOMIC DNA]</scope>
    <source>
        <strain evidence="2 3">DSM 14552</strain>
    </source>
</reference>
<sequence>MTTTRDPAAARFFILQIVRLGGAVAVLLGVLVQAGRAPAWLSALPTWTGYILALAGMIAFFALPRLLARRWKSPTP</sequence>
<accession>A0A7W6EWS5</accession>
<gene>
    <name evidence="2" type="ORF">GGQ88_002965</name>
</gene>
<feature type="transmembrane region" description="Helical" evidence="1">
    <location>
        <begin position="12"/>
        <end position="35"/>
    </location>
</feature>
<evidence type="ECO:0000313" key="2">
    <source>
        <dbReference type="EMBL" id="MBB3861677.1"/>
    </source>
</evidence>
<protein>
    <submittedName>
        <fullName evidence="2">ABC-type enterobactin transport system permease subunit</fullName>
    </submittedName>
</protein>
<name>A0A7W6EWS5_9SPHN</name>
<comment type="caution">
    <text evidence="2">The sequence shown here is derived from an EMBL/GenBank/DDBJ whole genome shotgun (WGS) entry which is preliminary data.</text>
</comment>
<evidence type="ECO:0000313" key="3">
    <source>
        <dbReference type="Proteomes" id="UP000562395"/>
    </source>
</evidence>
<keyword evidence="1" id="KW-0812">Transmembrane</keyword>
<dbReference type="RefSeq" id="WP_183614181.1">
    <property type="nucleotide sequence ID" value="NZ_JACICY010000007.1"/>
</dbReference>
<dbReference type="Proteomes" id="UP000562395">
    <property type="component" value="Unassembled WGS sequence"/>
</dbReference>
<keyword evidence="1" id="KW-1133">Transmembrane helix</keyword>
<organism evidence="2 3">
    <name type="scientific">Novosphingobium hassiacum</name>
    <dbReference type="NCBI Taxonomy" id="173676"/>
    <lineage>
        <taxon>Bacteria</taxon>
        <taxon>Pseudomonadati</taxon>
        <taxon>Pseudomonadota</taxon>
        <taxon>Alphaproteobacteria</taxon>
        <taxon>Sphingomonadales</taxon>
        <taxon>Sphingomonadaceae</taxon>
        <taxon>Novosphingobium</taxon>
    </lineage>
</organism>